<feature type="region of interest" description="Disordered" evidence="1">
    <location>
        <begin position="29"/>
        <end position="48"/>
    </location>
</feature>
<evidence type="ECO:0000313" key="4">
    <source>
        <dbReference type="Proteomes" id="UP000251842"/>
    </source>
</evidence>
<organism evidence="3 4">
    <name type="scientific">Solilutibacter oculi</name>
    <dbReference type="NCBI Taxonomy" id="2698682"/>
    <lineage>
        <taxon>Bacteria</taxon>
        <taxon>Pseudomonadati</taxon>
        <taxon>Pseudomonadota</taxon>
        <taxon>Gammaproteobacteria</taxon>
        <taxon>Lysobacterales</taxon>
        <taxon>Lysobacteraceae</taxon>
        <taxon>Solilutibacter</taxon>
    </lineage>
</organism>
<accession>A0A344J535</accession>
<sequence>MTGTDSTDDWRATRLAHVRTLITQAAPGAVEERKWKKPSNPAGVPTWSQDGVLFTGETYRDKIKITFAHGAKLDDPSGVFNASLDGGTRRAIDLHESDALDEAAFKSLVKAAVAFNAGKGK</sequence>
<dbReference type="SUPFAM" id="SSF159888">
    <property type="entry name" value="YdhG-like"/>
    <property type="match status" value="1"/>
</dbReference>
<protein>
    <recommendedName>
        <fullName evidence="2">YdhG-like domain-containing protein</fullName>
    </recommendedName>
</protein>
<dbReference type="KEGG" id="lue:DCD74_05040"/>
<dbReference type="RefSeq" id="WP_112926358.1">
    <property type="nucleotide sequence ID" value="NZ_CP029556.1"/>
</dbReference>
<feature type="domain" description="YdhG-like" evidence="2">
    <location>
        <begin position="13"/>
        <end position="113"/>
    </location>
</feature>
<evidence type="ECO:0000259" key="2">
    <source>
        <dbReference type="Pfam" id="PF08818"/>
    </source>
</evidence>
<dbReference type="EMBL" id="CP029556">
    <property type="protein sequence ID" value="AXA84145.1"/>
    <property type="molecule type" value="Genomic_DNA"/>
</dbReference>
<dbReference type="AlphaFoldDB" id="A0A344J535"/>
<name>A0A344J535_9GAMM</name>
<evidence type="ECO:0000313" key="3">
    <source>
        <dbReference type="EMBL" id="AXA84145.1"/>
    </source>
</evidence>
<proteinExistence type="predicted"/>
<gene>
    <name evidence="3" type="ORF">DCD74_05040</name>
</gene>
<reference evidence="4" key="1">
    <citation type="submission" date="2018-05" db="EMBL/GenBank/DDBJ databases">
        <title>Luteimonas pekinense sp. nov., isolated from human Meibomian gland secretions, Beijing, China.</title>
        <authorList>
            <person name="Wen T."/>
            <person name="Bai H."/>
            <person name="Lv H."/>
        </authorList>
    </citation>
    <scope>NUCLEOTIDE SEQUENCE [LARGE SCALE GENOMIC DNA]</scope>
    <source>
        <strain evidence="4">83-4</strain>
    </source>
</reference>
<evidence type="ECO:0000256" key="1">
    <source>
        <dbReference type="SAM" id="MobiDB-lite"/>
    </source>
</evidence>
<dbReference type="Gene3D" id="3.90.1150.200">
    <property type="match status" value="1"/>
</dbReference>
<dbReference type="Pfam" id="PF08818">
    <property type="entry name" value="DUF1801"/>
    <property type="match status" value="1"/>
</dbReference>
<dbReference type="Proteomes" id="UP000251842">
    <property type="component" value="Chromosome"/>
</dbReference>
<keyword evidence="4" id="KW-1185">Reference proteome</keyword>
<dbReference type="OrthoDB" id="9811812at2"/>
<dbReference type="InterPro" id="IPR014922">
    <property type="entry name" value="YdhG-like"/>
</dbReference>